<feature type="compositionally biased region" description="Basic and acidic residues" evidence="2">
    <location>
        <begin position="641"/>
        <end position="650"/>
    </location>
</feature>
<dbReference type="Gene3D" id="1.10.840.10">
    <property type="entry name" value="Ras guanine-nucleotide exchange factors catalytic domain"/>
    <property type="match status" value="1"/>
</dbReference>
<dbReference type="GO" id="GO:0007264">
    <property type="term" value="P:small GTPase-mediated signal transduction"/>
    <property type="evidence" value="ECO:0007669"/>
    <property type="project" value="InterPro"/>
</dbReference>
<dbReference type="Proteomes" id="UP000254720">
    <property type="component" value="Unassembled WGS sequence"/>
</dbReference>
<dbReference type="AlphaFoldDB" id="A0A370G7L5"/>
<feature type="compositionally biased region" description="Basic and acidic residues" evidence="2">
    <location>
        <begin position="487"/>
        <end position="516"/>
    </location>
</feature>
<feature type="region of interest" description="Disordered" evidence="2">
    <location>
        <begin position="638"/>
        <end position="663"/>
    </location>
</feature>
<sequence length="663" mass="75728">MSSTRSARESELVNKISIAIQGERPTLLGLIGEMEAYLLANAASLKNEPKRFKKLKKLYRKAVNKYADIQECISMHLVKELTDLTQVPADKSKAPLSHQRCFNFTDQLALEAAKDLLSKETKDERTIAMERWIAIMRRQFNRRDYQTANAILSALNFDSISRLNSTKEGLTPEAKQLKAEIESLMAKQAVLIENKNKVIIPRFVYYTGHFTKLLDRISVDKKRFEETGDSYERSQLRQQIAENEYALQRYVKELQVIQRELEQKLEKDQTKLNYFLYEKMTAAIDLEEMRKGERLYEKSLQHEPRGTKVVPANQLSQTPELSLNQNKRVIINKRCRQIIKIDAAKKAIENHNSEIKGALRQLQDYSAAQADTRSGNDKRKRIEQIRKELEPLEKYVQNPIGKGSIPEIKQYIAIIENALRDDNNHKHTHFNFIKKQKGVDTTLVVQLKTLKTLLEKAEKLESERAALQQALDGANRRRKKGAQQTKAVDKKIEKTIEEKTPERVEPVKLEDAEKGKATEALPPSLMSEDKPIIKAENASQEKNVELSTRKIVEELARTVVVPSASAPLVPAPEKNKHPVMRRQISKKIERLSLIFENPDSDSSAGLAGDGLVRNNSTSGDFVKLADVSSLITLYEKSQKKKSIDSRKLEEGIEEPQNTVKQKR</sequence>
<proteinExistence type="predicted"/>
<feature type="domain" description="Ras-GEF" evidence="3">
    <location>
        <begin position="62"/>
        <end position="305"/>
    </location>
</feature>
<comment type="caution">
    <text evidence="4">The sequence shown here is derived from an EMBL/GenBank/DDBJ whole genome shotgun (WGS) entry which is preliminary data.</text>
</comment>
<keyword evidence="5" id="KW-1185">Reference proteome</keyword>
<keyword evidence="1" id="KW-0175">Coiled coil</keyword>
<dbReference type="InterPro" id="IPR036964">
    <property type="entry name" value="RASGEF_cat_dom_sf"/>
</dbReference>
<dbReference type="GO" id="GO:0005085">
    <property type="term" value="F:guanyl-nucleotide exchange factor activity"/>
    <property type="evidence" value="ECO:0007669"/>
    <property type="project" value="InterPro"/>
</dbReference>
<gene>
    <name evidence="4" type="ORF">C8D86_1281</name>
</gene>
<dbReference type="InterPro" id="IPR001895">
    <property type="entry name" value="RASGEF_cat_dom"/>
</dbReference>
<evidence type="ECO:0000313" key="4">
    <source>
        <dbReference type="EMBL" id="RDI39076.1"/>
    </source>
</evidence>
<feature type="region of interest" description="Disordered" evidence="2">
    <location>
        <begin position="471"/>
        <end position="516"/>
    </location>
</feature>
<dbReference type="InterPro" id="IPR023578">
    <property type="entry name" value="Ras_GEF_dom_sf"/>
</dbReference>
<protein>
    <submittedName>
        <fullName evidence="4">RasGEF family protein</fullName>
    </submittedName>
</protein>
<evidence type="ECO:0000256" key="2">
    <source>
        <dbReference type="SAM" id="MobiDB-lite"/>
    </source>
</evidence>
<organism evidence="4 5">
    <name type="scientific">Aquicella lusitana</name>
    <dbReference type="NCBI Taxonomy" id="254246"/>
    <lineage>
        <taxon>Bacteria</taxon>
        <taxon>Pseudomonadati</taxon>
        <taxon>Pseudomonadota</taxon>
        <taxon>Gammaproteobacteria</taxon>
        <taxon>Legionellales</taxon>
        <taxon>Coxiellaceae</taxon>
        <taxon>Aquicella</taxon>
    </lineage>
</organism>
<dbReference type="PROSITE" id="PS50009">
    <property type="entry name" value="RASGEF_CAT"/>
    <property type="match status" value="1"/>
</dbReference>
<feature type="coiled-coil region" evidence="1">
    <location>
        <begin position="341"/>
        <end position="368"/>
    </location>
</feature>
<evidence type="ECO:0000259" key="3">
    <source>
        <dbReference type="PROSITE" id="PS50009"/>
    </source>
</evidence>
<dbReference type="SMART" id="SM00147">
    <property type="entry name" value="RasGEF"/>
    <property type="match status" value="1"/>
</dbReference>
<evidence type="ECO:0000313" key="5">
    <source>
        <dbReference type="Proteomes" id="UP000254720"/>
    </source>
</evidence>
<dbReference type="SUPFAM" id="SSF48366">
    <property type="entry name" value="Ras GEF"/>
    <property type="match status" value="1"/>
</dbReference>
<dbReference type="RefSeq" id="WP_170131874.1">
    <property type="nucleotide sequence ID" value="NZ_LR699114.1"/>
</dbReference>
<reference evidence="4 5" key="1">
    <citation type="submission" date="2018-07" db="EMBL/GenBank/DDBJ databases">
        <title>Genomic Encyclopedia of Type Strains, Phase IV (KMG-IV): sequencing the most valuable type-strain genomes for metagenomic binning, comparative biology and taxonomic classification.</title>
        <authorList>
            <person name="Goeker M."/>
        </authorList>
    </citation>
    <scope>NUCLEOTIDE SEQUENCE [LARGE SCALE GENOMIC DNA]</scope>
    <source>
        <strain evidence="4 5">DSM 16500</strain>
    </source>
</reference>
<evidence type="ECO:0000256" key="1">
    <source>
        <dbReference type="SAM" id="Coils"/>
    </source>
</evidence>
<name>A0A370G7L5_9COXI</name>
<dbReference type="EMBL" id="QQAX01000028">
    <property type="protein sequence ID" value="RDI39076.1"/>
    <property type="molecule type" value="Genomic_DNA"/>
</dbReference>
<dbReference type="Pfam" id="PF00617">
    <property type="entry name" value="RasGEF"/>
    <property type="match status" value="1"/>
</dbReference>
<accession>A0A370G7L5</accession>